<name>A0AA39X2M0_9PEZI</name>
<evidence type="ECO:0000259" key="2">
    <source>
        <dbReference type="Pfam" id="PF22980"/>
    </source>
</evidence>
<dbReference type="AlphaFoldDB" id="A0AA39X2M0"/>
<comment type="caution">
    <text evidence="3">The sequence shown here is derived from an EMBL/GenBank/DDBJ whole genome shotgun (WGS) entry which is preliminary data.</text>
</comment>
<evidence type="ECO:0000256" key="1">
    <source>
        <dbReference type="SAM" id="MobiDB-lite"/>
    </source>
</evidence>
<dbReference type="InterPro" id="IPR054505">
    <property type="entry name" value="Myb_DNA-bind_8"/>
</dbReference>
<organism evidence="3 4">
    <name type="scientific">Immersiella caudata</name>
    <dbReference type="NCBI Taxonomy" id="314043"/>
    <lineage>
        <taxon>Eukaryota</taxon>
        <taxon>Fungi</taxon>
        <taxon>Dikarya</taxon>
        <taxon>Ascomycota</taxon>
        <taxon>Pezizomycotina</taxon>
        <taxon>Sordariomycetes</taxon>
        <taxon>Sordariomycetidae</taxon>
        <taxon>Sordariales</taxon>
        <taxon>Lasiosphaeriaceae</taxon>
        <taxon>Immersiella</taxon>
    </lineage>
</organism>
<feature type="compositionally biased region" description="Basic and acidic residues" evidence="1">
    <location>
        <begin position="108"/>
        <end position="120"/>
    </location>
</feature>
<gene>
    <name evidence="3" type="ORF">B0T14DRAFT_509276</name>
</gene>
<protein>
    <recommendedName>
        <fullName evidence="2">Myb-like DNA-binding domain-containing protein</fullName>
    </recommendedName>
</protein>
<proteinExistence type="predicted"/>
<dbReference type="Proteomes" id="UP001175000">
    <property type="component" value="Unassembled WGS sequence"/>
</dbReference>
<feature type="region of interest" description="Disordered" evidence="1">
    <location>
        <begin position="138"/>
        <end position="161"/>
    </location>
</feature>
<keyword evidence="4" id="KW-1185">Reference proteome</keyword>
<reference evidence="3" key="1">
    <citation type="submission" date="2023-06" db="EMBL/GenBank/DDBJ databases">
        <title>Genome-scale phylogeny and comparative genomics of the fungal order Sordariales.</title>
        <authorList>
            <consortium name="Lawrence Berkeley National Laboratory"/>
            <person name="Hensen N."/>
            <person name="Bonometti L."/>
            <person name="Westerberg I."/>
            <person name="Brannstrom I.O."/>
            <person name="Guillou S."/>
            <person name="Cros-Aarteil S."/>
            <person name="Calhoun S."/>
            <person name="Haridas S."/>
            <person name="Kuo A."/>
            <person name="Mondo S."/>
            <person name="Pangilinan J."/>
            <person name="Riley R."/>
            <person name="Labutti K."/>
            <person name="Andreopoulos B."/>
            <person name="Lipzen A."/>
            <person name="Chen C."/>
            <person name="Yanf M."/>
            <person name="Daum C."/>
            <person name="Ng V."/>
            <person name="Clum A."/>
            <person name="Steindorff A."/>
            <person name="Ohm R."/>
            <person name="Martin F."/>
            <person name="Silar P."/>
            <person name="Natvig D."/>
            <person name="Lalanne C."/>
            <person name="Gautier V."/>
            <person name="Ament-Velasquez S.L."/>
            <person name="Kruys A."/>
            <person name="Hutchinson M.I."/>
            <person name="Powell A.J."/>
            <person name="Barry K."/>
            <person name="Miller A.N."/>
            <person name="Grigoriev I.V."/>
            <person name="Debuchy R."/>
            <person name="Gladieux P."/>
            <person name="Thoren M.H."/>
            <person name="Johannesson H."/>
        </authorList>
    </citation>
    <scope>NUCLEOTIDE SEQUENCE</scope>
    <source>
        <strain evidence="3">CBS 606.72</strain>
    </source>
</reference>
<dbReference type="EMBL" id="JAULSU010000002">
    <property type="protein sequence ID" value="KAK0626154.1"/>
    <property type="molecule type" value="Genomic_DNA"/>
</dbReference>
<evidence type="ECO:0000313" key="4">
    <source>
        <dbReference type="Proteomes" id="UP001175000"/>
    </source>
</evidence>
<feature type="compositionally biased region" description="Basic and acidic residues" evidence="1">
    <location>
        <begin position="78"/>
        <end position="93"/>
    </location>
</feature>
<evidence type="ECO:0000313" key="3">
    <source>
        <dbReference type="EMBL" id="KAK0626154.1"/>
    </source>
</evidence>
<accession>A0AA39X2M0</accession>
<feature type="region of interest" description="Disordered" evidence="1">
    <location>
        <begin position="58"/>
        <end position="126"/>
    </location>
</feature>
<feature type="domain" description="Myb-like DNA-binding" evidence="2">
    <location>
        <begin position="8"/>
        <end position="56"/>
    </location>
</feature>
<dbReference type="Pfam" id="PF22980">
    <property type="entry name" value="Myb_DNA-bind_8"/>
    <property type="match status" value="1"/>
</dbReference>
<sequence>MSANDNAMTRFLFAILQQKCLKDIDWNKVAHDPILAQEITNGHAARMRYSRFKAAMLGLEPQRRNRTNPNRNRVTKKKKDDKASKKDGPSRNDDADEDKYDSGNPSPIKRELNHNNHLDDDPPSILSPKVKEERIFTAPSPLDHPSSQPPPQFSTNPTMSEMQSRLHMRLLTPCSDSDVLAAYSPASEMLHSDTAPSFDFRSEAAPHHHHHAPESVVSNQWHHQNPYSPFGLGVGVNMGYGAENECFGAGGAFCDHSGHAHGHHHGHGGIVVPDELGVHSLMEAHVHHQHGTQQEGQQGGQVVVKHEEWDARSQGHGYH</sequence>